<evidence type="ECO:0000256" key="1">
    <source>
        <dbReference type="ARBA" id="ARBA00004141"/>
    </source>
</evidence>
<comment type="subcellular location">
    <subcellularLocation>
        <location evidence="1">Membrane</location>
        <topology evidence="1">Multi-pass membrane protein</topology>
    </subcellularLocation>
</comment>
<name>A0A015LBG1_RHIIW</name>
<keyword evidence="2 6" id="KW-0812">Transmembrane</keyword>
<feature type="region of interest" description="Disordered" evidence="5">
    <location>
        <begin position="310"/>
        <end position="370"/>
    </location>
</feature>
<keyword evidence="4 6" id="KW-0472">Membrane</keyword>
<protein>
    <recommendedName>
        <fullName evidence="9">DUF1751-domain-containing protein</fullName>
    </recommendedName>
</protein>
<feature type="transmembrane region" description="Helical" evidence="6">
    <location>
        <begin position="240"/>
        <end position="259"/>
    </location>
</feature>
<dbReference type="SUPFAM" id="SSF144091">
    <property type="entry name" value="Rhomboid-like"/>
    <property type="match status" value="1"/>
</dbReference>
<dbReference type="OrthoDB" id="73612at2759"/>
<dbReference type="FunFam" id="1.20.1540.10:FF:000004">
    <property type="entry name" value="Transmembrane protein 115"/>
    <property type="match status" value="1"/>
</dbReference>
<dbReference type="EMBL" id="JEMT01011729">
    <property type="protein sequence ID" value="EXX77039.1"/>
    <property type="molecule type" value="Genomic_DNA"/>
</dbReference>
<reference evidence="7 8" key="1">
    <citation type="submission" date="2014-02" db="EMBL/GenBank/DDBJ databases">
        <title>Single nucleus genome sequencing reveals high similarity among nuclei of an endomycorrhizal fungus.</title>
        <authorList>
            <person name="Lin K."/>
            <person name="Geurts R."/>
            <person name="Zhang Z."/>
            <person name="Limpens E."/>
            <person name="Saunders D.G."/>
            <person name="Mu D."/>
            <person name="Pang E."/>
            <person name="Cao H."/>
            <person name="Cha H."/>
            <person name="Lin T."/>
            <person name="Zhou Q."/>
            <person name="Shang Y."/>
            <person name="Li Y."/>
            <person name="Ivanov S."/>
            <person name="Sharma T."/>
            <person name="Velzen R.V."/>
            <person name="Ruijter N.D."/>
            <person name="Aanen D.K."/>
            <person name="Win J."/>
            <person name="Kamoun S."/>
            <person name="Bisseling T."/>
            <person name="Huang S."/>
        </authorList>
    </citation>
    <scope>NUCLEOTIDE SEQUENCE [LARGE SCALE GENOMIC DNA]</scope>
    <source>
        <strain evidence="8">DAOM197198w</strain>
    </source>
</reference>
<dbReference type="Gene3D" id="1.20.1540.10">
    <property type="entry name" value="Rhomboid-like"/>
    <property type="match status" value="1"/>
</dbReference>
<evidence type="ECO:0008006" key="9">
    <source>
        <dbReference type="Google" id="ProtNLM"/>
    </source>
</evidence>
<gene>
    <name evidence="7" type="ORF">RirG_027500</name>
</gene>
<feature type="transmembrane region" description="Helical" evidence="6">
    <location>
        <begin position="181"/>
        <end position="214"/>
    </location>
</feature>
<accession>A0A015LBG1</accession>
<dbReference type="PANTHER" id="PTHR13377:SF3">
    <property type="entry name" value="TRANSMEMBRANE PROTEIN 115"/>
    <property type="match status" value="1"/>
</dbReference>
<dbReference type="STRING" id="1432141.A0A015LBG1"/>
<keyword evidence="3 6" id="KW-1133">Transmembrane helix</keyword>
<evidence type="ECO:0000256" key="6">
    <source>
        <dbReference type="SAM" id="Phobius"/>
    </source>
</evidence>
<feature type="transmembrane region" description="Helical" evidence="6">
    <location>
        <begin position="109"/>
        <end position="128"/>
    </location>
</feature>
<organism evidence="7 8">
    <name type="scientific">Rhizophagus irregularis (strain DAOM 197198w)</name>
    <name type="common">Glomus intraradices</name>
    <dbReference type="NCBI Taxonomy" id="1432141"/>
    <lineage>
        <taxon>Eukaryota</taxon>
        <taxon>Fungi</taxon>
        <taxon>Fungi incertae sedis</taxon>
        <taxon>Mucoromycota</taxon>
        <taxon>Glomeromycotina</taxon>
        <taxon>Glomeromycetes</taxon>
        <taxon>Glomerales</taxon>
        <taxon>Glomeraceae</taxon>
        <taxon>Rhizophagus</taxon>
    </lineage>
</organism>
<evidence type="ECO:0000256" key="4">
    <source>
        <dbReference type="ARBA" id="ARBA00023136"/>
    </source>
</evidence>
<dbReference type="SMART" id="SM01160">
    <property type="entry name" value="DUF1751"/>
    <property type="match status" value="1"/>
</dbReference>
<sequence>MLNLRIAFINIPPTVKVITLIIIILSGLGTIQRIKQWQDNGGENEGKEPTLPSNILPDMALVPGYALRKFWTFLTAGFLETNLSGFVGSILIILVNGKYLERAWGSRDFLKFIGIVIIGANICAFLTYLCEYTITGDTFYLYDVQVNGMIGLIGGFLVGLKQLIPEHLVRLTFCRVKHIPSLFLLLSFVCFVLFESQSQFLLVLYGSFISWIHLRFYKYQDGLRGDRSETFSFASFFPEFIQPAIKLISTMVFNILVMLKCCKPIQKRRFAMDLESLPTSLAPAMPGSARAEAERRRALALKALDARLHNKPNYYPTSPPPFTTSPSSYTTISPPNSSTNFNNNTDKNSSDNKSTNNILFDAKDHLKQDS</sequence>
<feature type="transmembrane region" description="Helical" evidence="6">
    <location>
        <begin position="70"/>
        <end position="97"/>
    </location>
</feature>
<dbReference type="Pfam" id="PF08551">
    <property type="entry name" value="DUF1751"/>
    <property type="match status" value="1"/>
</dbReference>
<dbReference type="InterPro" id="IPR013861">
    <property type="entry name" value="TMEM115/Pdh1/Rbl19"/>
</dbReference>
<dbReference type="HOGENOM" id="CLU_043563_1_1_1"/>
<dbReference type="GO" id="GO:0006890">
    <property type="term" value="P:retrograde vesicle-mediated transport, Golgi to endoplasmic reticulum"/>
    <property type="evidence" value="ECO:0007669"/>
    <property type="project" value="InterPro"/>
</dbReference>
<feature type="compositionally biased region" description="Basic and acidic residues" evidence="5">
    <location>
        <begin position="361"/>
        <end position="370"/>
    </location>
</feature>
<proteinExistence type="predicted"/>
<feature type="transmembrane region" description="Helical" evidence="6">
    <location>
        <begin position="7"/>
        <end position="28"/>
    </location>
</feature>
<evidence type="ECO:0000256" key="2">
    <source>
        <dbReference type="ARBA" id="ARBA00022692"/>
    </source>
</evidence>
<evidence type="ECO:0000256" key="5">
    <source>
        <dbReference type="SAM" id="MobiDB-lite"/>
    </source>
</evidence>
<dbReference type="GO" id="GO:0016020">
    <property type="term" value="C:membrane"/>
    <property type="evidence" value="ECO:0007669"/>
    <property type="project" value="UniProtKB-SubCell"/>
</dbReference>
<feature type="transmembrane region" description="Helical" evidence="6">
    <location>
        <begin position="140"/>
        <end position="160"/>
    </location>
</feature>
<dbReference type="OMA" id="EIHFWEV"/>
<feature type="compositionally biased region" description="Low complexity" evidence="5">
    <location>
        <begin position="324"/>
        <end position="358"/>
    </location>
</feature>
<evidence type="ECO:0000313" key="8">
    <source>
        <dbReference type="Proteomes" id="UP000022910"/>
    </source>
</evidence>
<comment type="caution">
    <text evidence="7">The sequence shown here is derived from an EMBL/GenBank/DDBJ whole genome shotgun (WGS) entry which is preliminary data.</text>
</comment>
<evidence type="ECO:0000256" key="3">
    <source>
        <dbReference type="ARBA" id="ARBA00022989"/>
    </source>
</evidence>
<dbReference type="Proteomes" id="UP000022910">
    <property type="component" value="Unassembled WGS sequence"/>
</dbReference>
<evidence type="ECO:0000313" key="7">
    <source>
        <dbReference type="EMBL" id="EXX77039.1"/>
    </source>
</evidence>
<dbReference type="GO" id="GO:0005794">
    <property type="term" value="C:Golgi apparatus"/>
    <property type="evidence" value="ECO:0007669"/>
    <property type="project" value="TreeGrafter"/>
</dbReference>
<dbReference type="InterPro" id="IPR035952">
    <property type="entry name" value="Rhomboid-like_sf"/>
</dbReference>
<dbReference type="AlphaFoldDB" id="A0A015LBG1"/>
<keyword evidence="8" id="KW-1185">Reference proteome</keyword>
<dbReference type="PANTHER" id="PTHR13377">
    <property type="entry name" value="PLACENTAL PROTEIN 6"/>
    <property type="match status" value="1"/>
</dbReference>